<protein>
    <submittedName>
        <fullName evidence="2">Uncharacterized protein</fullName>
    </submittedName>
</protein>
<evidence type="ECO:0000313" key="2">
    <source>
        <dbReference type="EMBL" id="MCD7456183.1"/>
    </source>
</evidence>
<keyword evidence="3" id="KW-1185">Reference proteome</keyword>
<comment type="caution">
    <text evidence="2">The sequence shown here is derived from an EMBL/GenBank/DDBJ whole genome shotgun (WGS) entry which is preliminary data.</text>
</comment>
<gene>
    <name evidence="2" type="ORF">HAX54_030798</name>
</gene>
<name>A0ABS8SBG0_DATST</name>
<evidence type="ECO:0000313" key="3">
    <source>
        <dbReference type="Proteomes" id="UP000823775"/>
    </source>
</evidence>
<dbReference type="Proteomes" id="UP000823775">
    <property type="component" value="Unassembled WGS sequence"/>
</dbReference>
<dbReference type="EMBL" id="JACEIK010000387">
    <property type="protein sequence ID" value="MCD7456183.1"/>
    <property type="molecule type" value="Genomic_DNA"/>
</dbReference>
<organism evidence="2 3">
    <name type="scientific">Datura stramonium</name>
    <name type="common">Jimsonweed</name>
    <name type="synonym">Common thornapple</name>
    <dbReference type="NCBI Taxonomy" id="4076"/>
    <lineage>
        <taxon>Eukaryota</taxon>
        <taxon>Viridiplantae</taxon>
        <taxon>Streptophyta</taxon>
        <taxon>Embryophyta</taxon>
        <taxon>Tracheophyta</taxon>
        <taxon>Spermatophyta</taxon>
        <taxon>Magnoliopsida</taxon>
        <taxon>eudicotyledons</taxon>
        <taxon>Gunneridae</taxon>
        <taxon>Pentapetalae</taxon>
        <taxon>asterids</taxon>
        <taxon>lamiids</taxon>
        <taxon>Solanales</taxon>
        <taxon>Solanaceae</taxon>
        <taxon>Solanoideae</taxon>
        <taxon>Datureae</taxon>
        <taxon>Datura</taxon>
    </lineage>
</organism>
<proteinExistence type="predicted"/>
<evidence type="ECO:0000256" key="1">
    <source>
        <dbReference type="SAM" id="MobiDB-lite"/>
    </source>
</evidence>
<reference evidence="2 3" key="1">
    <citation type="journal article" date="2021" name="BMC Genomics">
        <title>Datura genome reveals duplications of psychoactive alkaloid biosynthetic genes and high mutation rate following tissue culture.</title>
        <authorList>
            <person name="Rajewski A."/>
            <person name="Carter-House D."/>
            <person name="Stajich J."/>
            <person name="Litt A."/>
        </authorList>
    </citation>
    <scope>NUCLEOTIDE SEQUENCE [LARGE SCALE GENOMIC DNA]</scope>
    <source>
        <strain evidence="2">AR-01</strain>
    </source>
</reference>
<sequence length="84" mass="9401">MGLGLDARSAPSGGFGSAWWTDEEMNKVKEPQAENRKGKAFVDGCDERMKDMNVLMKQVLSCSEPWLEWTGTRCLNLTEQTNST</sequence>
<feature type="region of interest" description="Disordered" evidence="1">
    <location>
        <begin position="1"/>
        <end position="23"/>
    </location>
</feature>
<accession>A0ABS8SBG0</accession>